<evidence type="ECO:0000256" key="1">
    <source>
        <dbReference type="SAM" id="MobiDB-lite"/>
    </source>
</evidence>
<keyword evidence="2" id="KW-0472">Membrane</keyword>
<dbReference type="EMBL" id="CP002959">
    <property type="protein sequence ID" value="AFM12575.1"/>
    <property type="molecule type" value="Genomic_DNA"/>
</dbReference>
<protein>
    <submittedName>
        <fullName evidence="3">Uncharacterized protein</fullName>
    </submittedName>
</protein>
<organism evidence="3 4">
    <name type="scientific">Turneriella parva (strain ATCC BAA-1111 / DSM 21527 / NCTC 11395 / H)</name>
    <name type="common">Leptospira parva</name>
    <dbReference type="NCBI Taxonomy" id="869212"/>
    <lineage>
        <taxon>Bacteria</taxon>
        <taxon>Pseudomonadati</taxon>
        <taxon>Spirochaetota</taxon>
        <taxon>Spirochaetia</taxon>
        <taxon>Leptospirales</taxon>
        <taxon>Leptospiraceae</taxon>
        <taxon>Turneriella</taxon>
    </lineage>
</organism>
<name>I4B5L8_TURPD</name>
<feature type="transmembrane region" description="Helical" evidence="2">
    <location>
        <begin position="102"/>
        <end position="121"/>
    </location>
</feature>
<accession>I4B5L8</accession>
<gene>
    <name evidence="3" type="ordered locus">Turpa_1928</name>
</gene>
<dbReference type="RefSeq" id="WP_014803082.1">
    <property type="nucleotide sequence ID" value="NC_018020.1"/>
</dbReference>
<proteinExistence type="predicted"/>
<dbReference type="AlphaFoldDB" id="I4B5L8"/>
<evidence type="ECO:0000313" key="4">
    <source>
        <dbReference type="Proteomes" id="UP000006048"/>
    </source>
</evidence>
<keyword evidence="2" id="KW-1133">Transmembrane helix</keyword>
<sequence length="241" mass="27227">MKKNRKDIFRKAIADNLSQKAEEASELGDFVSDMKNARAAEDAAANQTERDDKKEDKKGLPEQKEEKKTMAAMESRLKRLTAGPSQPAAFADDEEPPRWRKFVVFGVLGVLIATLLYWAIFSPGNRPTIYLANTALEESTARNLNTVNLVFPKNKTIYLLFSSGGRLGQDKIITRLTEVYADSSNMMKEETVSQIEGSVKASWRYFTAQFQKENFDHAGRFRIHVLAPNGEIVATQEFRIQ</sequence>
<keyword evidence="2" id="KW-0812">Transmembrane</keyword>
<dbReference type="STRING" id="869212.Turpa_1928"/>
<dbReference type="KEGG" id="tpx:Turpa_1928"/>
<feature type="compositionally biased region" description="Basic and acidic residues" evidence="1">
    <location>
        <begin position="48"/>
        <end position="69"/>
    </location>
</feature>
<dbReference type="HOGENOM" id="CLU_1151397_0_0_12"/>
<feature type="region of interest" description="Disordered" evidence="1">
    <location>
        <begin position="38"/>
        <end position="72"/>
    </location>
</feature>
<evidence type="ECO:0000313" key="3">
    <source>
        <dbReference type="EMBL" id="AFM12575.1"/>
    </source>
</evidence>
<evidence type="ECO:0000256" key="2">
    <source>
        <dbReference type="SAM" id="Phobius"/>
    </source>
</evidence>
<dbReference type="Proteomes" id="UP000006048">
    <property type="component" value="Chromosome"/>
</dbReference>
<keyword evidence="4" id="KW-1185">Reference proteome</keyword>
<reference evidence="3 4" key="1">
    <citation type="submission" date="2012-06" db="EMBL/GenBank/DDBJ databases">
        <title>The complete chromosome of genome of Turneriella parva DSM 21527.</title>
        <authorList>
            <consortium name="US DOE Joint Genome Institute (JGI-PGF)"/>
            <person name="Lucas S."/>
            <person name="Han J."/>
            <person name="Lapidus A."/>
            <person name="Bruce D."/>
            <person name="Goodwin L."/>
            <person name="Pitluck S."/>
            <person name="Peters L."/>
            <person name="Kyrpides N."/>
            <person name="Mavromatis K."/>
            <person name="Ivanova N."/>
            <person name="Mikhailova N."/>
            <person name="Chertkov O."/>
            <person name="Detter J.C."/>
            <person name="Tapia R."/>
            <person name="Han C."/>
            <person name="Land M."/>
            <person name="Hauser L."/>
            <person name="Markowitz V."/>
            <person name="Cheng J.-F."/>
            <person name="Hugenholtz P."/>
            <person name="Woyke T."/>
            <person name="Wu D."/>
            <person name="Gronow S."/>
            <person name="Wellnitz S."/>
            <person name="Brambilla E."/>
            <person name="Klenk H.-P."/>
            <person name="Eisen J.A."/>
        </authorList>
    </citation>
    <scope>NUCLEOTIDE SEQUENCE [LARGE SCALE GENOMIC DNA]</scope>
    <source>
        <strain evidence="4">ATCC BAA-1111 / DSM 21527 / NCTC 11395 / H</strain>
    </source>
</reference>